<gene>
    <name evidence="2" type="ORF">FD50_GL001864</name>
</gene>
<feature type="transmembrane region" description="Helical" evidence="1">
    <location>
        <begin position="267"/>
        <end position="285"/>
    </location>
</feature>
<evidence type="ECO:0000256" key="1">
    <source>
        <dbReference type="SAM" id="Phobius"/>
    </source>
</evidence>
<keyword evidence="1" id="KW-0472">Membrane</keyword>
<accession>A0A0R1V5J3</accession>
<dbReference type="STRING" id="1423801.FD50_GL001864"/>
<proteinExistence type="predicted"/>
<comment type="caution">
    <text evidence="2">The sequence shown here is derived from an EMBL/GenBank/DDBJ whole genome shotgun (WGS) entry which is preliminary data.</text>
</comment>
<organism evidence="2 3">
    <name type="scientific">Liquorilactobacillus satsumensis DSM 16230 = JCM 12392</name>
    <dbReference type="NCBI Taxonomy" id="1423801"/>
    <lineage>
        <taxon>Bacteria</taxon>
        <taxon>Bacillati</taxon>
        <taxon>Bacillota</taxon>
        <taxon>Bacilli</taxon>
        <taxon>Lactobacillales</taxon>
        <taxon>Lactobacillaceae</taxon>
        <taxon>Liquorilactobacillus</taxon>
    </lineage>
</organism>
<name>A0A0R1V5J3_9LACO</name>
<dbReference type="PATRIC" id="fig|1423801.4.peg.1906"/>
<evidence type="ECO:0000313" key="3">
    <source>
        <dbReference type="Proteomes" id="UP000051166"/>
    </source>
</evidence>
<dbReference type="GeneID" id="98309096"/>
<keyword evidence="1" id="KW-0812">Transmembrane</keyword>
<keyword evidence="1" id="KW-1133">Transmembrane helix</keyword>
<protein>
    <submittedName>
        <fullName evidence="2">Uncharacterized protein</fullName>
    </submittedName>
</protein>
<dbReference type="AlphaFoldDB" id="A0A0R1V5J3"/>
<feature type="transmembrane region" description="Helical" evidence="1">
    <location>
        <begin position="187"/>
        <end position="205"/>
    </location>
</feature>
<dbReference type="RefSeq" id="WP_056961721.1">
    <property type="nucleotide sequence ID" value="NZ_AZFQ01000054.1"/>
</dbReference>
<feature type="transmembrane region" description="Helical" evidence="1">
    <location>
        <begin position="212"/>
        <end position="234"/>
    </location>
</feature>
<keyword evidence="3" id="KW-1185">Reference proteome</keyword>
<dbReference type="EMBL" id="AZFQ01000054">
    <property type="protein sequence ID" value="KRL96923.1"/>
    <property type="molecule type" value="Genomic_DNA"/>
</dbReference>
<feature type="transmembrane region" description="Helical" evidence="1">
    <location>
        <begin position="26"/>
        <end position="44"/>
    </location>
</feature>
<dbReference type="Proteomes" id="UP000051166">
    <property type="component" value="Unassembled WGS sequence"/>
</dbReference>
<evidence type="ECO:0000313" key="2">
    <source>
        <dbReference type="EMBL" id="KRL96923.1"/>
    </source>
</evidence>
<sequence length="288" mass="30999">MNRGNEGLRRSSLQQRRVPGAGLSRWLAFFLGLVLLIFVGTFSLNKTVFKADVAVAEITKPVYVNEATTTLNQVVAALAAENNIPTAVTQNLLTKAQVKTDLAALTRNVYAGKQQLIETTTVKQQIGENIAQKAQKVGIPTSNALYQSAQNTFLDGLGEYLNKKVSATSAPRLATTLSTAVKLNRGLLFGSLILGIVLLLLQLFHERSFLRWLHYLGLAALVSGLLLLVAAFLIGNSGIITTVSAQAQQASGLVATLLEKAFNQMQVSGVWLSGYGILGLVLGFFRKK</sequence>
<dbReference type="OrthoDB" id="2285690at2"/>
<reference evidence="2 3" key="1">
    <citation type="journal article" date="2015" name="Genome Announc.">
        <title>Expanding the biotechnology potential of lactobacilli through comparative genomics of 213 strains and associated genera.</title>
        <authorList>
            <person name="Sun Z."/>
            <person name="Harris H.M."/>
            <person name="McCann A."/>
            <person name="Guo C."/>
            <person name="Argimon S."/>
            <person name="Zhang W."/>
            <person name="Yang X."/>
            <person name="Jeffery I.B."/>
            <person name="Cooney J.C."/>
            <person name="Kagawa T.F."/>
            <person name="Liu W."/>
            <person name="Song Y."/>
            <person name="Salvetti E."/>
            <person name="Wrobel A."/>
            <person name="Rasinkangas P."/>
            <person name="Parkhill J."/>
            <person name="Rea M.C."/>
            <person name="O'Sullivan O."/>
            <person name="Ritari J."/>
            <person name="Douillard F.P."/>
            <person name="Paul Ross R."/>
            <person name="Yang R."/>
            <person name="Briner A.E."/>
            <person name="Felis G.E."/>
            <person name="de Vos W.M."/>
            <person name="Barrangou R."/>
            <person name="Klaenhammer T.R."/>
            <person name="Caufield P.W."/>
            <person name="Cui Y."/>
            <person name="Zhang H."/>
            <person name="O'Toole P.W."/>
        </authorList>
    </citation>
    <scope>NUCLEOTIDE SEQUENCE [LARGE SCALE GENOMIC DNA]</scope>
    <source>
        <strain evidence="2 3">DSM 16230</strain>
    </source>
</reference>